<gene>
    <name evidence="1" type="ORF">BE08_02410</name>
</gene>
<protein>
    <submittedName>
        <fullName evidence="1">Uncharacterized protein</fullName>
    </submittedName>
</protein>
<name>A0A150P4G4_SORCE</name>
<proteinExistence type="predicted"/>
<reference evidence="1 2" key="1">
    <citation type="submission" date="2014-02" db="EMBL/GenBank/DDBJ databases">
        <title>The small core and large imbalanced accessory genome model reveals a collaborative survival strategy of Sorangium cellulosum strains in nature.</title>
        <authorList>
            <person name="Han K."/>
            <person name="Peng R."/>
            <person name="Blom J."/>
            <person name="Li Y.-Z."/>
        </authorList>
    </citation>
    <scope>NUCLEOTIDE SEQUENCE [LARGE SCALE GENOMIC DNA]</scope>
    <source>
        <strain evidence="1 2">So0157-25</strain>
    </source>
</reference>
<evidence type="ECO:0000313" key="1">
    <source>
        <dbReference type="EMBL" id="KYF50594.1"/>
    </source>
</evidence>
<organism evidence="1 2">
    <name type="scientific">Sorangium cellulosum</name>
    <name type="common">Polyangium cellulosum</name>
    <dbReference type="NCBI Taxonomy" id="56"/>
    <lineage>
        <taxon>Bacteria</taxon>
        <taxon>Pseudomonadati</taxon>
        <taxon>Myxococcota</taxon>
        <taxon>Polyangia</taxon>
        <taxon>Polyangiales</taxon>
        <taxon>Polyangiaceae</taxon>
        <taxon>Sorangium</taxon>
    </lineage>
</organism>
<comment type="caution">
    <text evidence="1">The sequence shown here is derived from an EMBL/GenBank/DDBJ whole genome shotgun (WGS) entry which is preliminary data.</text>
</comment>
<accession>A0A150P4G4</accession>
<evidence type="ECO:0000313" key="2">
    <source>
        <dbReference type="Proteomes" id="UP000075420"/>
    </source>
</evidence>
<sequence length="74" mass="8843">MTKGMDLGHRFSRRQGVLRLLSFAGQIRRHPFLRLLEVDLRGERLDQCGMFGRTDLRGSSVRREFWCREPLRRL</sequence>
<dbReference type="EMBL" id="JELY01003146">
    <property type="protein sequence ID" value="KYF50594.1"/>
    <property type="molecule type" value="Genomic_DNA"/>
</dbReference>
<dbReference type="Proteomes" id="UP000075420">
    <property type="component" value="Unassembled WGS sequence"/>
</dbReference>
<dbReference type="AlphaFoldDB" id="A0A150P4G4"/>